<evidence type="ECO:0000313" key="9">
    <source>
        <dbReference type="Proteomes" id="UP000663828"/>
    </source>
</evidence>
<evidence type="ECO:0000256" key="3">
    <source>
        <dbReference type="ARBA" id="ARBA00022843"/>
    </source>
</evidence>
<feature type="domain" description="MATH" evidence="6">
    <location>
        <begin position="154"/>
        <end position="301"/>
    </location>
</feature>
<dbReference type="Pfam" id="PF21355">
    <property type="entry name" value="TRAF-mep_MATH"/>
    <property type="match status" value="1"/>
</dbReference>
<evidence type="ECO:0000313" key="8">
    <source>
        <dbReference type="EMBL" id="CAF1590434.1"/>
    </source>
</evidence>
<feature type="region of interest" description="Disordered" evidence="5">
    <location>
        <begin position="48"/>
        <end position="68"/>
    </location>
</feature>
<dbReference type="Proteomes" id="UP000663852">
    <property type="component" value="Unassembled WGS sequence"/>
</dbReference>
<dbReference type="InterPro" id="IPR008974">
    <property type="entry name" value="TRAF-like"/>
</dbReference>
<evidence type="ECO:0000256" key="1">
    <source>
        <dbReference type="ARBA" id="ARBA00022499"/>
    </source>
</evidence>
<dbReference type="AlphaFoldDB" id="A0A815ZXR3"/>
<evidence type="ECO:0000259" key="6">
    <source>
        <dbReference type="PROSITE" id="PS50144"/>
    </source>
</evidence>
<dbReference type="EMBL" id="CAJNOR010006260">
    <property type="protein sequence ID" value="CAF1590434.1"/>
    <property type="molecule type" value="Genomic_DNA"/>
</dbReference>
<sequence length="341" mass="39061">MRDMDDGNNEEKMKLQPIVCYLCDWNGLFQDYPNHLVTIHAVELEDEDEQKHQSIPSQHSLPTSSVSNDERNISISALSGQLCAANDGTQRTKSQLLQNRQLVNATVEDLLHLKQATEETGASAKMFAINQQIFQQNITPLAEEINNRSRASYDGTLLWKITNVQENMMDAVSGKHPSIYSPPFYSSPNGYKMRMRVYLNGDGNAKCKYLSVFFVLMRGEYDAILSFPFNYKVTFCLYDQSNQRRHVIESFQPDTQSTSYERPRFDMNTASGIPNFISLETLRQPNNSYIRDDTMYLKIIVHFNDSPEAILHAIRHLNPSLPNHAQEFCANKEAEEKNKQS</sequence>
<accession>A0A815ZXR3</accession>
<dbReference type="InterPro" id="IPR049342">
    <property type="entry name" value="TRAF1-6_MATH_dom"/>
</dbReference>
<dbReference type="Gene3D" id="2.60.210.10">
    <property type="entry name" value="Apoptosis, Tumor Necrosis Factor Receptor Associated Protein 2, Chain A"/>
    <property type="match status" value="1"/>
</dbReference>
<name>A0A815ZXR3_ADIRI</name>
<keyword evidence="4" id="KW-0175">Coiled coil</keyword>
<organism evidence="8 9">
    <name type="scientific">Adineta ricciae</name>
    <name type="common">Rotifer</name>
    <dbReference type="NCBI Taxonomy" id="249248"/>
    <lineage>
        <taxon>Eukaryota</taxon>
        <taxon>Metazoa</taxon>
        <taxon>Spiralia</taxon>
        <taxon>Gnathifera</taxon>
        <taxon>Rotifera</taxon>
        <taxon>Eurotatoria</taxon>
        <taxon>Bdelloidea</taxon>
        <taxon>Adinetida</taxon>
        <taxon>Adinetidae</taxon>
        <taxon>Adineta</taxon>
    </lineage>
</organism>
<dbReference type="GO" id="GO:0009898">
    <property type="term" value="C:cytoplasmic side of plasma membrane"/>
    <property type="evidence" value="ECO:0007669"/>
    <property type="project" value="TreeGrafter"/>
</dbReference>
<dbReference type="PANTHER" id="PTHR10131">
    <property type="entry name" value="TNF RECEPTOR ASSOCIATED FACTOR"/>
    <property type="match status" value="1"/>
</dbReference>
<dbReference type="InterPro" id="IPR002083">
    <property type="entry name" value="MATH/TRAF_dom"/>
</dbReference>
<evidence type="ECO:0000256" key="2">
    <source>
        <dbReference type="ARBA" id="ARBA00022703"/>
    </source>
</evidence>
<keyword evidence="1" id="KW-1017">Isopeptide bond</keyword>
<dbReference type="CDD" id="cd00270">
    <property type="entry name" value="MATH_TRAF_C"/>
    <property type="match status" value="1"/>
</dbReference>
<gene>
    <name evidence="7" type="ORF">EDS130_LOCUS28358</name>
    <name evidence="8" type="ORF">XAT740_LOCUS46502</name>
</gene>
<keyword evidence="3" id="KW-0832">Ubl conjugation</keyword>
<proteinExistence type="predicted"/>
<dbReference type="GO" id="GO:0006915">
    <property type="term" value="P:apoptotic process"/>
    <property type="evidence" value="ECO:0007669"/>
    <property type="project" value="UniProtKB-KW"/>
</dbReference>
<dbReference type="Proteomes" id="UP000663828">
    <property type="component" value="Unassembled WGS sequence"/>
</dbReference>
<protein>
    <recommendedName>
        <fullName evidence="6">MATH domain-containing protein</fullName>
    </recommendedName>
</protein>
<evidence type="ECO:0000256" key="4">
    <source>
        <dbReference type="ARBA" id="ARBA00023054"/>
    </source>
</evidence>
<reference evidence="8" key="1">
    <citation type="submission" date="2021-02" db="EMBL/GenBank/DDBJ databases">
        <authorList>
            <person name="Nowell W R."/>
        </authorList>
    </citation>
    <scope>NUCLEOTIDE SEQUENCE</scope>
</reference>
<keyword evidence="2" id="KW-0053">Apoptosis</keyword>
<dbReference type="EMBL" id="CAJNOJ010000184">
    <property type="protein sequence ID" value="CAF1258058.1"/>
    <property type="molecule type" value="Genomic_DNA"/>
</dbReference>
<dbReference type="SMART" id="SM00061">
    <property type="entry name" value="MATH"/>
    <property type="match status" value="1"/>
</dbReference>
<dbReference type="GO" id="GO:0043122">
    <property type="term" value="P:regulation of canonical NF-kappaB signal transduction"/>
    <property type="evidence" value="ECO:0007669"/>
    <property type="project" value="TreeGrafter"/>
</dbReference>
<comment type="caution">
    <text evidence="8">The sequence shown here is derived from an EMBL/GenBank/DDBJ whole genome shotgun (WGS) entry which is preliminary data.</text>
</comment>
<dbReference type="SUPFAM" id="SSF49599">
    <property type="entry name" value="TRAF domain-like"/>
    <property type="match status" value="1"/>
</dbReference>
<dbReference type="GO" id="GO:0005164">
    <property type="term" value="F:tumor necrosis factor receptor binding"/>
    <property type="evidence" value="ECO:0007669"/>
    <property type="project" value="TreeGrafter"/>
</dbReference>
<dbReference type="PROSITE" id="PS50144">
    <property type="entry name" value="MATH"/>
    <property type="match status" value="1"/>
</dbReference>
<dbReference type="FunFam" id="2.60.210.10:FF:000001">
    <property type="entry name" value="TNF receptor-associated factor"/>
    <property type="match status" value="1"/>
</dbReference>
<evidence type="ECO:0000313" key="7">
    <source>
        <dbReference type="EMBL" id="CAF1258058.1"/>
    </source>
</evidence>
<dbReference type="OrthoDB" id="6499288at2759"/>
<keyword evidence="9" id="KW-1185">Reference proteome</keyword>
<feature type="compositionally biased region" description="Polar residues" evidence="5">
    <location>
        <begin position="53"/>
        <end position="68"/>
    </location>
</feature>
<evidence type="ECO:0000256" key="5">
    <source>
        <dbReference type="SAM" id="MobiDB-lite"/>
    </source>
</evidence>
<dbReference type="PANTHER" id="PTHR10131:SF138">
    <property type="entry name" value="RE66324P"/>
    <property type="match status" value="1"/>
</dbReference>